<gene>
    <name evidence="2" type="ORF">Tco_0727400</name>
</gene>
<name>A0ABQ4YIA0_9ASTR</name>
<accession>A0ABQ4YIA0</accession>
<evidence type="ECO:0000313" key="2">
    <source>
        <dbReference type="EMBL" id="GJS77519.1"/>
    </source>
</evidence>
<dbReference type="EMBL" id="BQNB010010453">
    <property type="protein sequence ID" value="GJS77519.1"/>
    <property type="molecule type" value="Genomic_DNA"/>
</dbReference>
<dbReference type="Proteomes" id="UP001151760">
    <property type="component" value="Unassembled WGS sequence"/>
</dbReference>
<protein>
    <submittedName>
        <fullName evidence="2">Dynamin-related protein 4C-like protein</fullName>
    </submittedName>
</protein>
<proteinExistence type="predicted"/>
<keyword evidence="3" id="KW-1185">Reference proteome</keyword>
<dbReference type="Gene3D" id="3.40.50.300">
    <property type="entry name" value="P-loop containing nucleotide triphosphate hydrolases"/>
    <property type="match status" value="1"/>
</dbReference>
<evidence type="ECO:0000313" key="3">
    <source>
        <dbReference type="Proteomes" id="UP001151760"/>
    </source>
</evidence>
<reference evidence="2" key="2">
    <citation type="submission" date="2022-01" db="EMBL/GenBank/DDBJ databases">
        <authorList>
            <person name="Yamashiro T."/>
            <person name="Shiraishi A."/>
            <person name="Satake H."/>
            <person name="Nakayama K."/>
        </authorList>
    </citation>
    <scope>NUCLEOTIDE SEQUENCE</scope>
</reference>
<dbReference type="InterPro" id="IPR000375">
    <property type="entry name" value="Dynamin_stalk"/>
</dbReference>
<dbReference type="InterPro" id="IPR027417">
    <property type="entry name" value="P-loop_NTPase"/>
</dbReference>
<evidence type="ECO:0000259" key="1">
    <source>
        <dbReference type="Pfam" id="PF01031"/>
    </source>
</evidence>
<comment type="caution">
    <text evidence="2">The sequence shown here is derived from an EMBL/GenBank/DDBJ whole genome shotgun (WGS) entry which is preliminary data.</text>
</comment>
<reference evidence="2" key="1">
    <citation type="journal article" date="2022" name="Int. J. Mol. Sci.">
        <title>Draft Genome of Tanacetum Coccineum: Genomic Comparison of Closely Related Tanacetum-Family Plants.</title>
        <authorList>
            <person name="Yamashiro T."/>
            <person name="Shiraishi A."/>
            <person name="Nakayama K."/>
            <person name="Satake H."/>
        </authorList>
    </citation>
    <scope>NUCLEOTIDE SEQUENCE</scope>
</reference>
<dbReference type="Pfam" id="PF01031">
    <property type="entry name" value="Dynamin_M"/>
    <property type="match status" value="1"/>
</dbReference>
<organism evidence="2 3">
    <name type="scientific">Tanacetum coccineum</name>
    <dbReference type="NCBI Taxonomy" id="301880"/>
    <lineage>
        <taxon>Eukaryota</taxon>
        <taxon>Viridiplantae</taxon>
        <taxon>Streptophyta</taxon>
        <taxon>Embryophyta</taxon>
        <taxon>Tracheophyta</taxon>
        <taxon>Spermatophyta</taxon>
        <taxon>Magnoliopsida</taxon>
        <taxon>eudicotyledons</taxon>
        <taxon>Gunneridae</taxon>
        <taxon>Pentapetalae</taxon>
        <taxon>asterids</taxon>
        <taxon>campanulids</taxon>
        <taxon>Asterales</taxon>
        <taxon>Asteraceae</taxon>
        <taxon>Asteroideae</taxon>
        <taxon>Anthemideae</taxon>
        <taxon>Anthemidinae</taxon>
        <taxon>Tanacetum</taxon>
    </lineage>
</organism>
<sequence>MLKQKYLASHDTVLLNVVAANSLDFVSAHSLTMLNEEMLDKMLLVITCSEDSPSNTLEMVKDSYYWNPGLGVAFIRHRSRKENHSLAVHKEKELFRTHRDLSLIDKSIVGIPQLVHKLGSIQSVLLANCLPRMCHSPDDRINKSIVKLDSLAPPTSLLVAFLKALSPFIQNTLSPFLDFNHDDPSHPKCLLKLLNQSRVEADFKSKFILAFENHYNDDHLTSISKAASYAVKLLKKKHTRSLLEFLEGEKMARYKSDTRIEDSIKHLLAQGLNEFRRCVGDRSQKLKLKYYDGYINVSSLHATPTDVRENASRLKVSLFRYLPTVYKGIVDATALHFQTLITTLAEHNGSHILQAESFLVKRSLVEYDTANHVQPML</sequence>
<feature type="domain" description="Dynamin stalk" evidence="1">
    <location>
        <begin position="82"/>
        <end position="155"/>
    </location>
</feature>